<dbReference type="Proteomes" id="UP000663720">
    <property type="component" value="Chromosome"/>
</dbReference>
<evidence type="ECO:0000259" key="3">
    <source>
        <dbReference type="PROSITE" id="PS51740"/>
    </source>
</evidence>
<evidence type="ECO:0000313" key="5">
    <source>
        <dbReference type="Proteomes" id="UP000663720"/>
    </source>
</evidence>
<feature type="domain" description="SpoVT-AbrB" evidence="3">
    <location>
        <begin position="1"/>
        <end position="46"/>
    </location>
</feature>
<gene>
    <name evidence="4" type="ORF">dnl_58740</name>
</gene>
<dbReference type="RefSeq" id="WP_207689315.1">
    <property type="nucleotide sequence ID" value="NZ_CP061799.1"/>
</dbReference>
<dbReference type="Gene3D" id="2.10.260.10">
    <property type="match status" value="1"/>
</dbReference>
<organism evidence="4 5">
    <name type="scientific">Desulfonema limicola</name>
    <dbReference type="NCBI Taxonomy" id="45656"/>
    <lineage>
        <taxon>Bacteria</taxon>
        <taxon>Pseudomonadati</taxon>
        <taxon>Thermodesulfobacteriota</taxon>
        <taxon>Desulfobacteria</taxon>
        <taxon>Desulfobacterales</taxon>
        <taxon>Desulfococcaceae</taxon>
        <taxon>Desulfonema</taxon>
    </lineage>
</organism>
<dbReference type="KEGG" id="dli:dnl_58740"/>
<evidence type="ECO:0000256" key="2">
    <source>
        <dbReference type="SAM" id="MobiDB-lite"/>
    </source>
</evidence>
<evidence type="ECO:0000256" key="1">
    <source>
        <dbReference type="PROSITE-ProRule" id="PRU01076"/>
    </source>
</evidence>
<dbReference type="InterPro" id="IPR037914">
    <property type="entry name" value="SpoVT-AbrB_sf"/>
</dbReference>
<dbReference type="EMBL" id="CP061799">
    <property type="protein sequence ID" value="QTA83464.1"/>
    <property type="molecule type" value="Genomic_DNA"/>
</dbReference>
<evidence type="ECO:0000313" key="4">
    <source>
        <dbReference type="EMBL" id="QTA83464.1"/>
    </source>
</evidence>
<dbReference type="InterPro" id="IPR007159">
    <property type="entry name" value="SpoVT-AbrB_dom"/>
</dbReference>
<dbReference type="SUPFAM" id="SSF89447">
    <property type="entry name" value="AbrB/MazE/MraZ-like"/>
    <property type="match status" value="1"/>
</dbReference>
<reference evidence="4" key="1">
    <citation type="journal article" date="2021" name="Microb. Physiol.">
        <title>Proteogenomic Insights into the Physiology of Marine, Sulfate-Reducing, Filamentous Desulfonema limicola and Desulfonema magnum.</title>
        <authorList>
            <person name="Schnaars V."/>
            <person name="Wohlbrand L."/>
            <person name="Scheve S."/>
            <person name="Hinrichs C."/>
            <person name="Reinhardt R."/>
            <person name="Rabus R."/>
        </authorList>
    </citation>
    <scope>NUCLEOTIDE SEQUENCE</scope>
    <source>
        <strain evidence="4">5ac10</strain>
    </source>
</reference>
<keyword evidence="5" id="KW-1185">Reference proteome</keyword>
<name>A0A975BD57_9BACT</name>
<dbReference type="AlphaFoldDB" id="A0A975BD57"/>
<accession>A0A975BD57</accession>
<protein>
    <recommendedName>
        <fullName evidence="3">SpoVT-AbrB domain-containing protein</fullName>
    </recommendedName>
</protein>
<keyword evidence="1" id="KW-0238">DNA-binding</keyword>
<dbReference type="Pfam" id="PF04014">
    <property type="entry name" value="MazE_antitoxin"/>
    <property type="match status" value="1"/>
</dbReference>
<dbReference type="GO" id="GO:0003677">
    <property type="term" value="F:DNA binding"/>
    <property type="evidence" value="ECO:0007669"/>
    <property type="project" value="UniProtKB-UniRule"/>
</dbReference>
<sequence length="91" mass="10235">MLVALDKYGSITLPAPLRQKLGLENEIYLELSLEDDGAIVLYPVNVQRNIRLNQKGLNKLEQARKSGTGQLPEWLTEDMKNAEADTDQQIP</sequence>
<proteinExistence type="predicted"/>
<feature type="region of interest" description="Disordered" evidence="2">
    <location>
        <begin position="61"/>
        <end position="91"/>
    </location>
</feature>
<dbReference type="PROSITE" id="PS51740">
    <property type="entry name" value="SPOVT_ABRB"/>
    <property type="match status" value="1"/>
</dbReference>